<dbReference type="AlphaFoldDB" id="A0AAU9SRL8"/>
<protein>
    <submittedName>
        <fullName evidence="1">Uncharacterized protein</fullName>
    </submittedName>
</protein>
<name>A0AAU9SRL8_THLAR</name>
<dbReference type="PANTHER" id="PTHR33116:SF84">
    <property type="entry name" value="RNA-DIRECTED DNA POLYMERASE"/>
    <property type="match status" value="1"/>
</dbReference>
<dbReference type="EMBL" id="OU466862">
    <property type="protein sequence ID" value="CAH2069305.1"/>
    <property type="molecule type" value="Genomic_DNA"/>
</dbReference>
<gene>
    <name evidence="1" type="ORF">TAV2_LOCUS21992</name>
</gene>
<dbReference type="Proteomes" id="UP000836841">
    <property type="component" value="Chromosome 6"/>
</dbReference>
<keyword evidence="2" id="KW-1185">Reference proteome</keyword>
<sequence length="281" mass="31609">MNPTKSEIFFGGYAATEAARLSNLSGFKVGCFPTRYLDLPLNLQRISFSTLQPFIERITNKLHSWTAKSLSFAEKTTLISSVIYGMVNFWSAVFALPKRFYEKRHIFGKKGFWLTDDSTRFSPSIRAPVSRAVVDGQWRLPGARSDEAQALQIWFSTSLLLTKLKAVIPIVGVMLQAYLSTLSLLRVLGSSLGLSDMASWIGSAQTRARSPRDIIIRLLVQAITYMLWKERNTRVFTNTPATAFSIRHAVDLRDRLLSFPSANVRSPSILELYFSCVTLPL</sequence>
<organism evidence="1 2">
    <name type="scientific">Thlaspi arvense</name>
    <name type="common">Field penny-cress</name>
    <dbReference type="NCBI Taxonomy" id="13288"/>
    <lineage>
        <taxon>Eukaryota</taxon>
        <taxon>Viridiplantae</taxon>
        <taxon>Streptophyta</taxon>
        <taxon>Embryophyta</taxon>
        <taxon>Tracheophyta</taxon>
        <taxon>Spermatophyta</taxon>
        <taxon>Magnoliopsida</taxon>
        <taxon>eudicotyledons</taxon>
        <taxon>Gunneridae</taxon>
        <taxon>Pentapetalae</taxon>
        <taxon>rosids</taxon>
        <taxon>malvids</taxon>
        <taxon>Brassicales</taxon>
        <taxon>Brassicaceae</taxon>
        <taxon>Thlaspideae</taxon>
        <taxon>Thlaspi</taxon>
    </lineage>
</organism>
<evidence type="ECO:0000313" key="1">
    <source>
        <dbReference type="EMBL" id="CAH2069305.1"/>
    </source>
</evidence>
<reference evidence="1 2" key="1">
    <citation type="submission" date="2022-03" db="EMBL/GenBank/DDBJ databases">
        <authorList>
            <person name="Nunn A."/>
            <person name="Chopra R."/>
            <person name="Nunn A."/>
            <person name="Contreras Garrido A."/>
        </authorList>
    </citation>
    <scope>NUCLEOTIDE SEQUENCE [LARGE SCALE GENOMIC DNA]</scope>
</reference>
<accession>A0AAU9SRL8</accession>
<proteinExistence type="predicted"/>
<dbReference type="PANTHER" id="PTHR33116">
    <property type="entry name" value="REVERSE TRANSCRIPTASE ZINC-BINDING DOMAIN-CONTAINING PROTEIN-RELATED-RELATED"/>
    <property type="match status" value="1"/>
</dbReference>
<evidence type="ECO:0000313" key="2">
    <source>
        <dbReference type="Proteomes" id="UP000836841"/>
    </source>
</evidence>